<dbReference type="PANTHER" id="PTHR30438">
    <property type="entry name" value="36 KDA ANTIGEN-RELATED"/>
    <property type="match status" value="1"/>
</dbReference>
<proteinExistence type="inferred from homology"/>
<evidence type="ECO:0000313" key="5">
    <source>
        <dbReference type="Proteomes" id="UP001408594"/>
    </source>
</evidence>
<evidence type="ECO:0000259" key="3">
    <source>
        <dbReference type="Pfam" id="PF25917"/>
    </source>
</evidence>
<protein>
    <submittedName>
        <fullName evidence="4">UPF0194 membrane protein YbhG</fullName>
    </submittedName>
</protein>
<evidence type="ECO:0000256" key="1">
    <source>
        <dbReference type="ARBA" id="ARBA00009477"/>
    </source>
</evidence>
<dbReference type="Gene3D" id="2.40.50.100">
    <property type="match status" value="1"/>
</dbReference>
<dbReference type="RefSeq" id="WP_345552189.1">
    <property type="nucleotide sequence ID" value="NZ_BAABRT010000025.1"/>
</dbReference>
<dbReference type="Gene3D" id="1.10.287.470">
    <property type="entry name" value="Helix hairpin bin"/>
    <property type="match status" value="1"/>
</dbReference>
<dbReference type="Gene3D" id="2.40.30.170">
    <property type="match status" value="1"/>
</dbReference>
<evidence type="ECO:0000313" key="4">
    <source>
        <dbReference type="EMBL" id="GAA5526042.1"/>
    </source>
</evidence>
<dbReference type="SUPFAM" id="SSF111369">
    <property type="entry name" value="HlyD-like secretion proteins"/>
    <property type="match status" value="2"/>
</dbReference>
<feature type="domain" description="Multidrug resistance protein MdtA-like barrel-sandwich hybrid" evidence="3">
    <location>
        <begin position="47"/>
        <end position="232"/>
    </location>
</feature>
<dbReference type="PANTHER" id="PTHR30438:SF1">
    <property type="entry name" value="36 KDA ANTIGEN"/>
    <property type="match status" value="1"/>
</dbReference>
<evidence type="ECO:0000256" key="2">
    <source>
        <dbReference type="SAM" id="Coils"/>
    </source>
</evidence>
<dbReference type="InterPro" id="IPR058625">
    <property type="entry name" value="MdtA-like_BSH"/>
</dbReference>
<feature type="coiled-coil region" evidence="2">
    <location>
        <begin position="106"/>
        <end position="138"/>
    </location>
</feature>
<dbReference type="EMBL" id="BAABRT010000025">
    <property type="protein sequence ID" value="GAA5526042.1"/>
    <property type="molecule type" value="Genomic_DNA"/>
</dbReference>
<name>A0ABP9WS46_9GAMM</name>
<keyword evidence="5" id="KW-1185">Reference proteome</keyword>
<organism evidence="4 5">
    <name type="scientific">Microbulbifer aestuariivivens</name>
    <dbReference type="NCBI Taxonomy" id="1908308"/>
    <lineage>
        <taxon>Bacteria</taxon>
        <taxon>Pseudomonadati</taxon>
        <taxon>Pseudomonadota</taxon>
        <taxon>Gammaproteobacteria</taxon>
        <taxon>Cellvibrionales</taxon>
        <taxon>Microbulbiferaceae</taxon>
        <taxon>Microbulbifer</taxon>
    </lineage>
</organism>
<accession>A0ABP9WS46</accession>
<keyword evidence="2" id="KW-0175">Coiled coil</keyword>
<dbReference type="Proteomes" id="UP001408594">
    <property type="component" value="Unassembled WGS sequence"/>
</dbReference>
<reference evidence="4 5" key="1">
    <citation type="submission" date="2024-02" db="EMBL/GenBank/DDBJ databases">
        <title>Microbulbifer aestuariivivens NBRC 112533.</title>
        <authorList>
            <person name="Ichikawa N."/>
            <person name="Katano-Makiyama Y."/>
            <person name="Hidaka K."/>
        </authorList>
    </citation>
    <scope>NUCLEOTIDE SEQUENCE [LARGE SCALE GENOMIC DNA]</scope>
    <source>
        <strain evidence="4 5">NBRC 112533</strain>
    </source>
</reference>
<dbReference type="PROSITE" id="PS51257">
    <property type="entry name" value="PROKAR_LIPOPROTEIN"/>
    <property type="match status" value="1"/>
</dbReference>
<sequence>MESKHACGIPHGALAGLRALIMVGLGLVAACSGESYLEGRVEMRELNIATKYPGRIARLYVEEGQRVQKGQLLAEISDPEAEARMTQADAGVVGAGAEQAVVDDGARIEQRRAAKANMQAAEAQARLARVTAQRMQRLFSEGVVPRQRLDEALAAEESTASIYHAARSEYDLVLAGARPQNKTAAASVTRAAEGARQLVQAALTESRVIALADGEITSINFHEGEIIAPGVPIAILARVDRPWISFNLREDLLQGLQVGQRLTAKIPALGQAGESVQLQVFRIAVLGDYGTWQSTRALGSYDLRSFEVRARPVQPVSGLRAGMSVLVPMSDLGRGDDPAG</sequence>
<comment type="similarity">
    <text evidence="1">Belongs to the membrane fusion protein (MFP) (TC 8.A.1) family.</text>
</comment>
<dbReference type="Pfam" id="PF25917">
    <property type="entry name" value="BSH_RND"/>
    <property type="match status" value="1"/>
</dbReference>
<comment type="caution">
    <text evidence="4">The sequence shown here is derived from an EMBL/GenBank/DDBJ whole genome shotgun (WGS) entry which is preliminary data.</text>
</comment>
<gene>
    <name evidence="4" type="primary">ybhG</name>
    <name evidence="4" type="ORF">Maes01_02631</name>
</gene>